<dbReference type="Proteomes" id="UP000095780">
    <property type="component" value="Unassembled WGS sequence"/>
</dbReference>
<dbReference type="InterPro" id="IPR027417">
    <property type="entry name" value="P-loop_NTPase"/>
</dbReference>
<keyword evidence="2 3" id="KW-0067">ATP-binding</keyword>
<evidence type="ECO:0000256" key="2">
    <source>
        <dbReference type="ARBA" id="ARBA00022840"/>
    </source>
</evidence>
<keyword evidence="5" id="KW-0131">Cell cycle</keyword>
<name>A0A174YNV3_9FIRM</name>
<keyword evidence="1 3" id="KW-0547">Nucleotide-binding</keyword>
<dbReference type="SUPFAM" id="SSF52540">
    <property type="entry name" value="P-loop containing nucleoside triphosphate hydrolases"/>
    <property type="match status" value="1"/>
</dbReference>
<dbReference type="PIRSF" id="PIRSF003092">
    <property type="entry name" value="MinD"/>
    <property type="match status" value="1"/>
</dbReference>
<dbReference type="GO" id="GO:0051301">
    <property type="term" value="P:cell division"/>
    <property type="evidence" value="ECO:0007669"/>
    <property type="project" value="UniProtKB-KW"/>
</dbReference>
<dbReference type="PANTHER" id="PTHR43384:SF4">
    <property type="entry name" value="CELLULOSE BIOSYNTHESIS PROTEIN BCSQ-RELATED"/>
    <property type="match status" value="1"/>
</dbReference>
<feature type="binding site" evidence="3">
    <location>
        <begin position="32"/>
        <end position="39"/>
    </location>
    <ligand>
        <name>ATP</name>
        <dbReference type="ChEBI" id="CHEBI:30616"/>
    </ligand>
</feature>
<dbReference type="PANTHER" id="PTHR43384">
    <property type="entry name" value="SEPTUM SITE-DETERMINING PROTEIN MIND HOMOLOG, CHLOROPLASTIC-RELATED"/>
    <property type="match status" value="1"/>
</dbReference>
<dbReference type="CDD" id="cd02038">
    <property type="entry name" value="FlhG-like"/>
    <property type="match status" value="1"/>
</dbReference>
<dbReference type="GO" id="GO:0051782">
    <property type="term" value="P:negative regulation of cell division"/>
    <property type="evidence" value="ECO:0007669"/>
    <property type="project" value="TreeGrafter"/>
</dbReference>
<protein>
    <submittedName>
        <fullName evidence="5">Cell division inhibitor MinD</fullName>
    </submittedName>
</protein>
<evidence type="ECO:0000256" key="3">
    <source>
        <dbReference type="PIRSR" id="PIRSR003092-1"/>
    </source>
</evidence>
<dbReference type="InterPro" id="IPR025501">
    <property type="entry name" value="MinD_FleN"/>
</dbReference>
<sequence length="293" mass="32246">MMDQAENLRNIIKKQNLKNITNSRVIAVTSGKGGVGKSSTSINLAVQFTRMGKKVIILDADFGLANIEVMFGVIPKYNLSDLMFAGKELDEIITEGPEGIRFISGGSGIAKLVNLDKEQVRRLVNKLSELEGMADVIIIDTGAGISPAVMEFLVASPETILVTTPEPTSITDSYALLKALSMNENFKKDETTIKMIANRVDSEAEGRSLYEKLNVVVMKFLEINMQYLGAVPQDNNIKKAIMKQKPVSMIFPNATSSRHFEEIATRLMSEGADVPVHKRGIRGYLRSVFAKNM</sequence>
<feature type="domain" description="CobQ/CobB/MinD/ParA nucleotide binding" evidence="4">
    <location>
        <begin position="26"/>
        <end position="247"/>
    </location>
</feature>
<accession>A0A174YNV3</accession>
<dbReference type="GO" id="GO:0016887">
    <property type="term" value="F:ATP hydrolysis activity"/>
    <property type="evidence" value="ECO:0007669"/>
    <property type="project" value="TreeGrafter"/>
</dbReference>
<dbReference type="GO" id="GO:0005829">
    <property type="term" value="C:cytosol"/>
    <property type="evidence" value="ECO:0007669"/>
    <property type="project" value="TreeGrafter"/>
</dbReference>
<dbReference type="InterPro" id="IPR002586">
    <property type="entry name" value="CobQ/CobB/MinD/ParA_Nub-bd_dom"/>
</dbReference>
<dbReference type="InterPro" id="IPR033875">
    <property type="entry name" value="FlhG"/>
</dbReference>
<evidence type="ECO:0000313" key="7">
    <source>
        <dbReference type="Proteomes" id="UP000095621"/>
    </source>
</evidence>
<dbReference type="InterPro" id="IPR050625">
    <property type="entry name" value="ParA/MinD_ATPase"/>
</dbReference>
<evidence type="ECO:0000313" key="8">
    <source>
        <dbReference type="Proteomes" id="UP000095780"/>
    </source>
</evidence>
<organism evidence="5 7">
    <name type="scientific">Lachnospira eligens</name>
    <dbReference type="NCBI Taxonomy" id="39485"/>
    <lineage>
        <taxon>Bacteria</taxon>
        <taxon>Bacillati</taxon>
        <taxon>Bacillota</taxon>
        <taxon>Clostridia</taxon>
        <taxon>Lachnospirales</taxon>
        <taxon>Lachnospiraceae</taxon>
        <taxon>Lachnospira</taxon>
    </lineage>
</organism>
<evidence type="ECO:0000259" key="4">
    <source>
        <dbReference type="Pfam" id="PF01656"/>
    </source>
</evidence>
<gene>
    <name evidence="5" type="primary">ylxH</name>
    <name evidence="5" type="ORF">ERS852490_01253</name>
    <name evidence="6" type="ORF">ERS852492_00587</name>
</gene>
<dbReference type="Proteomes" id="UP000095621">
    <property type="component" value="Unassembled WGS sequence"/>
</dbReference>
<dbReference type="Gene3D" id="3.40.50.300">
    <property type="entry name" value="P-loop containing nucleotide triphosphate hydrolases"/>
    <property type="match status" value="1"/>
</dbReference>
<reference evidence="7 8" key="1">
    <citation type="submission" date="2015-09" db="EMBL/GenBank/DDBJ databases">
        <authorList>
            <consortium name="Pathogen Informatics"/>
        </authorList>
    </citation>
    <scope>NUCLEOTIDE SEQUENCE [LARGE SCALE GENOMIC DNA]</scope>
    <source>
        <strain evidence="5 7">2789STDY5834875</strain>
        <strain evidence="6 8">2789STDY5834878</strain>
    </source>
</reference>
<keyword evidence="5" id="KW-0132">Cell division</keyword>
<evidence type="ECO:0000256" key="1">
    <source>
        <dbReference type="ARBA" id="ARBA00022741"/>
    </source>
</evidence>
<dbReference type="AlphaFoldDB" id="A0A174YNV3"/>
<dbReference type="EMBL" id="CZBU01000003">
    <property type="protein sequence ID" value="CUQ76794.1"/>
    <property type="molecule type" value="Genomic_DNA"/>
</dbReference>
<dbReference type="EMBL" id="CZBV01000002">
    <property type="protein sequence ID" value="CUQ80849.1"/>
    <property type="molecule type" value="Genomic_DNA"/>
</dbReference>
<dbReference type="GO" id="GO:0009898">
    <property type="term" value="C:cytoplasmic side of plasma membrane"/>
    <property type="evidence" value="ECO:0007669"/>
    <property type="project" value="TreeGrafter"/>
</dbReference>
<evidence type="ECO:0000313" key="6">
    <source>
        <dbReference type="EMBL" id="CUQ80849.1"/>
    </source>
</evidence>
<proteinExistence type="predicted"/>
<dbReference type="Pfam" id="PF01656">
    <property type="entry name" value="CbiA"/>
    <property type="match status" value="1"/>
</dbReference>
<dbReference type="GO" id="GO:0005524">
    <property type="term" value="F:ATP binding"/>
    <property type="evidence" value="ECO:0007669"/>
    <property type="project" value="UniProtKB-KW"/>
</dbReference>
<evidence type="ECO:0000313" key="5">
    <source>
        <dbReference type="EMBL" id="CUQ76794.1"/>
    </source>
</evidence>